<organism evidence="1 2">
    <name type="scientific">Paenibacillus tundrae</name>
    <dbReference type="NCBI Taxonomy" id="528187"/>
    <lineage>
        <taxon>Bacteria</taxon>
        <taxon>Bacillati</taxon>
        <taxon>Bacillota</taxon>
        <taxon>Bacilli</taxon>
        <taxon>Bacillales</taxon>
        <taxon>Paenibacillaceae</taxon>
        <taxon>Paenibacillus</taxon>
    </lineage>
</organism>
<name>A0ABT9W7Z1_9BACL</name>
<sequence>MSLTAFLRCAEILDTIRAGLWYTHTEMENIPHYMASGGAFRSGYTMSGSQRLH</sequence>
<gene>
    <name evidence="1" type="ORF">J2T19_000814</name>
</gene>
<evidence type="ECO:0000313" key="2">
    <source>
        <dbReference type="Proteomes" id="UP001233836"/>
    </source>
</evidence>
<comment type="caution">
    <text evidence="1">The sequence shown here is derived from an EMBL/GenBank/DDBJ whole genome shotgun (WGS) entry which is preliminary data.</text>
</comment>
<keyword evidence="2" id="KW-1185">Reference proteome</keyword>
<proteinExistence type="predicted"/>
<accession>A0ABT9W7Z1</accession>
<dbReference type="RefSeq" id="WP_307213401.1">
    <property type="nucleotide sequence ID" value="NZ_JAUSTI010000002.1"/>
</dbReference>
<evidence type="ECO:0000313" key="1">
    <source>
        <dbReference type="EMBL" id="MDQ0169374.1"/>
    </source>
</evidence>
<protein>
    <submittedName>
        <fullName evidence="1">Uncharacterized protein</fullName>
    </submittedName>
</protein>
<dbReference type="EMBL" id="JAUSTI010000002">
    <property type="protein sequence ID" value="MDQ0169374.1"/>
    <property type="molecule type" value="Genomic_DNA"/>
</dbReference>
<reference evidence="1 2" key="1">
    <citation type="submission" date="2023-07" db="EMBL/GenBank/DDBJ databases">
        <title>Sorghum-associated microbial communities from plants grown in Nebraska, USA.</title>
        <authorList>
            <person name="Schachtman D."/>
        </authorList>
    </citation>
    <scope>NUCLEOTIDE SEQUENCE [LARGE SCALE GENOMIC DNA]</scope>
    <source>
        <strain evidence="1 2">DS1314</strain>
    </source>
</reference>
<dbReference type="Proteomes" id="UP001233836">
    <property type="component" value="Unassembled WGS sequence"/>
</dbReference>